<protein>
    <submittedName>
        <fullName evidence="1">Uncharacterized protein</fullName>
    </submittedName>
</protein>
<name>A0A4P9Z4Q0_9FUNG</name>
<gene>
    <name evidence="1" type="ORF">SYNPS1DRAFT_21002</name>
</gene>
<dbReference type="OrthoDB" id="10400168at2759"/>
<sequence>MAPTCNYALLLQPLKQVYSVFSACYRPFVAVGGLVNRFLQAHVSVQINNLSDLVLLDVAYDSVVGCCTHPGRWPSLLPGAKDTLVFASPGGKPANCGYVVFELRDSRNDSSIEHRHFVIVGWRTGRFQRKPQVLTCAFQLKRKYSPCTTPGLLREQHQHHTKCMLSPVCQTSANTSFQIDAKHYTVNVSITDCLPAVVKIEVSNEKQPPGYSVFYTATCRG</sequence>
<evidence type="ECO:0000313" key="1">
    <source>
        <dbReference type="EMBL" id="RKP27486.1"/>
    </source>
</evidence>
<dbReference type="AlphaFoldDB" id="A0A4P9Z4Q0"/>
<dbReference type="Proteomes" id="UP000278143">
    <property type="component" value="Unassembled WGS sequence"/>
</dbReference>
<organism evidence="1 2">
    <name type="scientific">Syncephalis pseudoplumigaleata</name>
    <dbReference type="NCBI Taxonomy" id="1712513"/>
    <lineage>
        <taxon>Eukaryota</taxon>
        <taxon>Fungi</taxon>
        <taxon>Fungi incertae sedis</taxon>
        <taxon>Zoopagomycota</taxon>
        <taxon>Zoopagomycotina</taxon>
        <taxon>Zoopagomycetes</taxon>
        <taxon>Zoopagales</taxon>
        <taxon>Piptocephalidaceae</taxon>
        <taxon>Syncephalis</taxon>
    </lineage>
</organism>
<keyword evidence="2" id="KW-1185">Reference proteome</keyword>
<accession>A0A4P9Z4Q0</accession>
<evidence type="ECO:0000313" key="2">
    <source>
        <dbReference type="Proteomes" id="UP000278143"/>
    </source>
</evidence>
<proteinExistence type="predicted"/>
<dbReference type="EMBL" id="KZ989198">
    <property type="protein sequence ID" value="RKP27486.1"/>
    <property type="molecule type" value="Genomic_DNA"/>
</dbReference>
<reference evidence="2" key="1">
    <citation type="journal article" date="2018" name="Nat. Microbiol.">
        <title>Leveraging single-cell genomics to expand the fungal tree of life.</title>
        <authorList>
            <person name="Ahrendt S.R."/>
            <person name="Quandt C.A."/>
            <person name="Ciobanu D."/>
            <person name="Clum A."/>
            <person name="Salamov A."/>
            <person name="Andreopoulos B."/>
            <person name="Cheng J.F."/>
            <person name="Woyke T."/>
            <person name="Pelin A."/>
            <person name="Henrissat B."/>
            <person name="Reynolds N.K."/>
            <person name="Benny G.L."/>
            <person name="Smith M.E."/>
            <person name="James T.Y."/>
            <person name="Grigoriev I.V."/>
        </authorList>
    </citation>
    <scope>NUCLEOTIDE SEQUENCE [LARGE SCALE GENOMIC DNA]</scope>
    <source>
        <strain evidence="2">Benny S71-1</strain>
    </source>
</reference>